<comment type="caution">
    <text evidence="2">The sequence shown here is derived from an EMBL/GenBank/DDBJ whole genome shotgun (WGS) entry which is preliminary data.</text>
</comment>
<reference evidence="2 3" key="1">
    <citation type="journal article" date="2018" name="PLoS Genet.">
        <title>Population sequencing reveals clonal diversity and ancestral inbreeding in the grapevine cultivar Chardonnay.</title>
        <authorList>
            <person name="Roach M.J."/>
            <person name="Johnson D.L."/>
            <person name="Bohlmann J."/>
            <person name="van Vuuren H.J."/>
            <person name="Jones S.J."/>
            <person name="Pretorius I.S."/>
            <person name="Schmidt S.A."/>
            <person name="Borneman A.R."/>
        </authorList>
    </citation>
    <scope>NUCLEOTIDE SEQUENCE [LARGE SCALE GENOMIC DNA]</scope>
    <source>
        <strain evidence="3">cv. Chardonnay</strain>
        <tissue evidence="2">Leaf</tissue>
    </source>
</reference>
<evidence type="ECO:0000313" key="2">
    <source>
        <dbReference type="EMBL" id="RVW96066.1"/>
    </source>
</evidence>
<dbReference type="Proteomes" id="UP000288805">
    <property type="component" value="Unassembled WGS sequence"/>
</dbReference>
<sequence>MIGRCNLYFVKGNDSNKRMKSCGHKCQHRAPFKVDTLKVNKQPQDELMRHLSSGTQSFPLAATRDGLRRRCDESSIGTSDIKRRGATMHIKNPKGPSRSPSCSSYVGMTLLAAKATSWGPDDPSSTRLY</sequence>
<dbReference type="EMBL" id="QGNW01000110">
    <property type="protein sequence ID" value="RVW96066.1"/>
    <property type="molecule type" value="Genomic_DNA"/>
</dbReference>
<dbReference type="AlphaFoldDB" id="A0A438IH49"/>
<protein>
    <submittedName>
        <fullName evidence="2">Uncharacterized protein</fullName>
    </submittedName>
</protein>
<proteinExistence type="predicted"/>
<organism evidence="2 3">
    <name type="scientific">Vitis vinifera</name>
    <name type="common">Grape</name>
    <dbReference type="NCBI Taxonomy" id="29760"/>
    <lineage>
        <taxon>Eukaryota</taxon>
        <taxon>Viridiplantae</taxon>
        <taxon>Streptophyta</taxon>
        <taxon>Embryophyta</taxon>
        <taxon>Tracheophyta</taxon>
        <taxon>Spermatophyta</taxon>
        <taxon>Magnoliopsida</taxon>
        <taxon>eudicotyledons</taxon>
        <taxon>Gunneridae</taxon>
        <taxon>Pentapetalae</taxon>
        <taxon>rosids</taxon>
        <taxon>Vitales</taxon>
        <taxon>Vitaceae</taxon>
        <taxon>Viteae</taxon>
        <taxon>Vitis</taxon>
    </lineage>
</organism>
<evidence type="ECO:0000256" key="1">
    <source>
        <dbReference type="SAM" id="MobiDB-lite"/>
    </source>
</evidence>
<name>A0A438IH49_VITVI</name>
<feature type="region of interest" description="Disordered" evidence="1">
    <location>
        <begin position="49"/>
        <end position="79"/>
    </location>
</feature>
<evidence type="ECO:0000313" key="3">
    <source>
        <dbReference type="Proteomes" id="UP000288805"/>
    </source>
</evidence>
<gene>
    <name evidence="2" type="ORF">CK203_027713</name>
</gene>
<accession>A0A438IH49</accession>